<dbReference type="Proteomes" id="UP000807353">
    <property type="component" value="Unassembled WGS sequence"/>
</dbReference>
<reference evidence="1" key="1">
    <citation type="submission" date="2020-11" db="EMBL/GenBank/DDBJ databases">
        <authorList>
            <consortium name="DOE Joint Genome Institute"/>
            <person name="Ahrendt S."/>
            <person name="Riley R."/>
            <person name="Andreopoulos W."/>
            <person name="Labutti K."/>
            <person name="Pangilinan J."/>
            <person name="Ruiz-Duenas F.J."/>
            <person name="Barrasa J.M."/>
            <person name="Sanchez-Garcia M."/>
            <person name="Camarero S."/>
            <person name="Miyauchi S."/>
            <person name="Serrano A."/>
            <person name="Linde D."/>
            <person name="Babiker R."/>
            <person name="Drula E."/>
            <person name="Ayuso-Fernandez I."/>
            <person name="Pacheco R."/>
            <person name="Padilla G."/>
            <person name="Ferreira P."/>
            <person name="Barriuso J."/>
            <person name="Kellner H."/>
            <person name="Castanera R."/>
            <person name="Alfaro M."/>
            <person name="Ramirez L."/>
            <person name="Pisabarro A.G."/>
            <person name="Kuo A."/>
            <person name="Tritt A."/>
            <person name="Lipzen A."/>
            <person name="He G."/>
            <person name="Yan M."/>
            <person name="Ng V."/>
            <person name="Cullen D."/>
            <person name="Martin F."/>
            <person name="Rosso M.-N."/>
            <person name="Henrissat B."/>
            <person name="Hibbett D."/>
            <person name="Martinez A.T."/>
            <person name="Grigoriev I.V."/>
        </authorList>
    </citation>
    <scope>NUCLEOTIDE SEQUENCE</scope>
    <source>
        <strain evidence="1">CBS 247.69</strain>
    </source>
</reference>
<dbReference type="EMBL" id="MU150256">
    <property type="protein sequence ID" value="KAF9464131.1"/>
    <property type="molecule type" value="Genomic_DNA"/>
</dbReference>
<keyword evidence="2" id="KW-1185">Reference proteome</keyword>
<protein>
    <submittedName>
        <fullName evidence="1">Uncharacterized protein</fullName>
    </submittedName>
</protein>
<comment type="caution">
    <text evidence="1">The sequence shown here is derived from an EMBL/GenBank/DDBJ whole genome shotgun (WGS) entry which is preliminary data.</text>
</comment>
<gene>
    <name evidence="1" type="ORF">BDZ94DRAFT_1257074</name>
</gene>
<proteinExistence type="predicted"/>
<dbReference type="OrthoDB" id="2745518at2759"/>
<organism evidence="1 2">
    <name type="scientific">Collybia nuda</name>
    <dbReference type="NCBI Taxonomy" id="64659"/>
    <lineage>
        <taxon>Eukaryota</taxon>
        <taxon>Fungi</taxon>
        <taxon>Dikarya</taxon>
        <taxon>Basidiomycota</taxon>
        <taxon>Agaricomycotina</taxon>
        <taxon>Agaricomycetes</taxon>
        <taxon>Agaricomycetidae</taxon>
        <taxon>Agaricales</taxon>
        <taxon>Tricholomatineae</taxon>
        <taxon>Clitocybaceae</taxon>
        <taxon>Collybia</taxon>
    </lineage>
</organism>
<name>A0A9P5YA64_9AGAR</name>
<evidence type="ECO:0000313" key="2">
    <source>
        <dbReference type="Proteomes" id="UP000807353"/>
    </source>
</evidence>
<sequence length="476" mass="55153">MSRGPVLRLGLTRVATLLKSLLFLLYTRKLLATLTMRSLTSLPLDDDIIDLVLTFLPNFPALGATILASKQIYNIFKIHPNSIIRAVAYNITGPALPQAMRLLRYAPPPEPNDPAPLQKIWLESDPISPITNWEAHCLVKNATIVSSLENLFSSRYKDRASQTSKLDSMESWQFRSAIYRLMLFTQFFNVDDFEYESQVENDGEERLKRKNFFSQFPNYELFAVHSVSIFLRDVAQWTEIADRSFEYSGFGDLALVQGPQKILEAYETLDTETLREITEQVEDPDDLVELFKGYLAPPLSSVFEARKTKPPATDNTHWKSILKDIQSENDTCHRCHGVYGFDLYNETNWENLRGIDSTHKWNINKYLKGNLYQSQSISDYLSSEVDSSTTSIHTRMLREIHDLRVVSYDTWDKQDWLCADCIVEILRVHLHLWLLFLKKRSGEIIPDDCWYGYNCRTQIHNIRHAIRLNHLCDPTR</sequence>
<accession>A0A9P5YA64</accession>
<dbReference type="AlphaFoldDB" id="A0A9P5YA64"/>
<evidence type="ECO:0000313" key="1">
    <source>
        <dbReference type="EMBL" id="KAF9464131.1"/>
    </source>
</evidence>